<dbReference type="AlphaFoldDB" id="A0A498CHQ5"/>
<organism evidence="4 5">
    <name type="scientific">Stenotrophomonas rhizophila</name>
    <dbReference type="NCBI Taxonomy" id="216778"/>
    <lineage>
        <taxon>Bacteria</taxon>
        <taxon>Pseudomonadati</taxon>
        <taxon>Pseudomonadota</taxon>
        <taxon>Gammaproteobacteria</taxon>
        <taxon>Lysobacterales</taxon>
        <taxon>Lysobacteraceae</taxon>
        <taxon>Stenotrophomonas</taxon>
    </lineage>
</organism>
<comment type="caution">
    <text evidence="4">The sequence shown here is derived from an EMBL/GenBank/DDBJ whole genome shotgun (WGS) entry which is preliminary data.</text>
</comment>
<evidence type="ECO:0008006" key="6">
    <source>
        <dbReference type="Google" id="ProtNLM"/>
    </source>
</evidence>
<sequence length="463" mass="50609">MNGTACASLIVMLSVALTGCNRSPQQSSTPQPAPVATTAPEKPAGARAYSDQDISDAWIYLLGRLLVLRQQKADLAEGMKWNEIAHRKPGAVDWPNPNLDVAYSEAWVAVDENSCTVVTVPKISGRYYTVQFLNGWGETVANINERTQPAQPSGEFAICLTGAAVALPKGVTRIDVPVKYMRMLARVELGDDWNQAVSLQHKFALRALGAPGTPSLPPVVAFDQQHLPGADAFDNVVQVLDSERDINPGMEPVAAKARAIGAGIQDPAERERVEKVVREKAHADLLKASPTVGHGTLRNGWARPAVAGTYGDDWLGRTLVNLGGIWANRMDEVVYYKGNLDSTGTQLNGDNAYTMTFPKDALPPSYADYFWSVIAVDPVFARVLPNPKNRFLLNRESGLKHNADGSLTLYFAPEKPSDAPDQNWLPTPKGKDYRLTFRFYGPKLGVKDGTYYPPELLKQPTQR</sequence>
<proteinExistence type="predicted"/>
<dbReference type="InterPro" id="IPR010621">
    <property type="entry name" value="DUF1214"/>
</dbReference>
<evidence type="ECO:0000256" key="1">
    <source>
        <dbReference type="SAM" id="MobiDB-lite"/>
    </source>
</evidence>
<accession>A0A498CHQ5</accession>
<reference evidence="4 5" key="1">
    <citation type="submission" date="2018-10" db="EMBL/GenBank/DDBJ databases">
        <title>Comparative analysis of microorganisms from saline springs in Andes Mountain Range, Colombia.</title>
        <authorList>
            <person name="Rubin E."/>
        </authorList>
    </citation>
    <scope>NUCLEOTIDE SEQUENCE [LARGE SCALE GENOMIC DNA]</scope>
    <source>
        <strain evidence="4 5">USBA GBX 843</strain>
    </source>
</reference>
<dbReference type="PANTHER" id="PTHR36509">
    <property type="entry name" value="BLL3101 PROTEIN"/>
    <property type="match status" value="1"/>
</dbReference>
<dbReference type="InterPro" id="IPR037049">
    <property type="entry name" value="DUF1214_C_sf"/>
</dbReference>
<dbReference type="Pfam" id="PF06863">
    <property type="entry name" value="DUF1254"/>
    <property type="match status" value="1"/>
</dbReference>
<dbReference type="Gene3D" id="2.60.40.1610">
    <property type="entry name" value="Domain of unknown function DUF1254"/>
    <property type="match status" value="1"/>
</dbReference>
<dbReference type="Gene3D" id="2.60.120.600">
    <property type="entry name" value="Domain of unknown function DUF1214, C-terminal domain"/>
    <property type="match status" value="1"/>
</dbReference>
<dbReference type="InterPro" id="IPR010679">
    <property type="entry name" value="DUF1254"/>
</dbReference>
<feature type="compositionally biased region" description="Low complexity" evidence="1">
    <location>
        <begin position="23"/>
        <end position="40"/>
    </location>
</feature>
<evidence type="ECO:0000259" key="3">
    <source>
        <dbReference type="Pfam" id="PF06863"/>
    </source>
</evidence>
<evidence type="ECO:0000313" key="5">
    <source>
        <dbReference type="Proteomes" id="UP000274786"/>
    </source>
</evidence>
<feature type="region of interest" description="Disordered" evidence="1">
    <location>
        <begin position="22"/>
        <end position="48"/>
    </location>
</feature>
<dbReference type="PANTHER" id="PTHR36509:SF2">
    <property type="entry name" value="BLL3101 PROTEIN"/>
    <property type="match status" value="1"/>
</dbReference>
<dbReference type="EMBL" id="RCDC01000004">
    <property type="protein sequence ID" value="RLK55920.1"/>
    <property type="molecule type" value="Genomic_DNA"/>
</dbReference>
<gene>
    <name evidence="4" type="ORF">BCL79_0292</name>
</gene>
<evidence type="ECO:0000259" key="2">
    <source>
        <dbReference type="Pfam" id="PF06742"/>
    </source>
</evidence>
<feature type="domain" description="DUF1254" evidence="3">
    <location>
        <begin position="82"/>
        <end position="206"/>
    </location>
</feature>
<feature type="domain" description="DUF1214" evidence="2">
    <location>
        <begin position="333"/>
        <end position="443"/>
    </location>
</feature>
<protein>
    <recommendedName>
        <fullName evidence="6">DUF1254 domain-containing protein</fullName>
    </recommendedName>
</protein>
<dbReference type="SUPFAM" id="SSF160935">
    <property type="entry name" value="VPA0735-like"/>
    <property type="match status" value="1"/>
</dbReference>
<name>A0A498CHQ5_9GAMM</name>
<dbReference type="InterPro" id="IPR037050">
    <property type="entry name" value="DUF1254_sf"/>
</dbReference>
<evidence type="ECO:0000313" key="4">
    <source>
        <dbReference type="EMBL" id="RLK55920.1"/>
    </source>
</evidence>
<dbReference type="Pfam" id="PF06742">
    <property type="entry name" value="DUF1214"/>
    <property type="match status" value="1"/>
</dbReference>
<dbReference type="Proteomes" id="UP000274786">
    <property type="component" value="Unassembled WGS sequence"/>
</dbReference>